<gene>
    <name evidence="3" type="ORF">L249_2763</name>
</gene>
<evidence type="ECO:0000313" key="3">
    <source>
        <dbReference type="EMBL" id="RCI16730.1"/>
    </source>
</evidence>
<organism evidence="3 4">
    <name type="scientific">Ophiocordyceps polyrhachis-furcata BCC 54312</name>
    <dbReference type="NCBI Taxonomy" id="1330021"/>
    <lineage>
        <taxon>Eukaryota</taxon>
        <taxon>Fungi</taxon>
        <taxon>Dikarya</taxon>
        <taxon>Ascomycota</taxon>
        <taxon>Pezizomycotina</taxon>
        <taxon>Sordariomycetes</taxon>
        <taxon>Hypocreomycetidae</taxon>
        <taxon>Hypocreales</taxon>
        <taxon>Ophiocordycipitaceae</taxon>
        <taxon>Ophiocordyceps</taxon>
    </lineage>
</organism>
<feature type="region of interest" description="Disordered" evidence="2">
    <location>
        <begin position="1"/>
        <end position="26"/>
    </location>
</feature>
<feature type="coiled-coil region" evidence="1">
    <location>
        <begin position="357"/>
        <end position="384"/>
    </location>
</feature>
<feature type="compositionally biased region" description="Low complexity" evidence="2">
    <location>
        <begin position="545"/>
        <end position="554"/>
    </location>
</feature>
<sequence>MAEAAPPPSPDSHQARPGAPKDKTCQYCQQAFTSSSLGRHLDLFVKDKNPKPPDGVHDIEEIRKLRGSITRRHPRNSTSSRKASTSAAATPKLPTKRETSVGESDSHKPAAASAIPRDGHYAVDSTLSKYPLVPRWQHADLSAKSSWDPESPSDLSRRASAVPRSVNSRQTAQKAHFDVKQKLADVMDTARAAELALREIVSSYRAAKRHKDDNSMPFGFDPQSLDFPALALRCLCPPPTLFSSTQHPTPTSWSVESPGQREFDALNVYFRQALHSWKLTCASTSEELNKQLASASQHKDAPDAVRKAEMAAVNLERQVEEHLQSAYAVWQTLPPQRQQELWVLELARGVGRKHKETETLKAQRLKLEQENANLKSQIDQLNRRQQPPEFQLLPPATVSLDRDVLAHAYERGVKGGQAIALDLVDDTQADLSTVITKSIEKWKNVISATRSTTGGMTAQKALDHATFSPLQSKTVSHSQTAPPSQPGPAQAQGLGAKRLSTASTRAQTESSASNSIDETSDQDADAEMEDDDSFAIMDTSPVKPSHASSASASSMPQPMLDVPRSRGLVPQQQNAAQDIRFMMPSSAASPASRSALSMSRSMANMNMTMQGNSMSGAEMGMMQPVRGDAMYNMD</sequence>
<feature type="compositionally biased region" description="Low complexity" evidence="2">
    <location>
        <begin position="479"/>
        <end position="496"/>
    </location>
</feature>
<dbReference type="AlphaFoldDB" id="A0A367LQV8"/>
<dbReference type="Proteomes" id="UP000253664">
    <property type="component" value="Unassembled WGS sequence"/>
</dbReference>
<evidence type="ECO:0000256" key="1">
    <source>
        <dbReference type="SAM" id="Coils"/>
    </source>
</evidence>
<accession>A0A367LQV8</accession>
<reference evidence="3 4" key="1">
    <citation type="journal article" date="2015" name="BMC Genomics">
        <title>Insights from the genome of Ophiocordyceps polyrhachis-furcata to pathogenicity and host specificity in insect fungi.</title>
        <authorList>
            <person name="Wichadakul D."/>
            <person name="Kobmoo N."/>
            <person name="Ingsriswang S."/>
            <person name="Tangphatsornruang S."/>
            <person name="Chantasingh D."/>
            <person name="Luangsa-ard J.J."/>
            <person name="Eurwilaichitr L."/>
        </authorList>
    </citation>
    <scope>NUCLEOTIDE SEQUENCE [LARGE SCALE GENOMIC DNA]</scope>
    <source>
        <strain evidence="3 4">BCC 54312</strain>
    </source>
</reference>
<keyword evidence="1" id="KW-0175">Coiled coil</keyword>
<feature type="region of interest" description="Disordered" evidence="2">
    <location>
        <begin position="470"/>
        <end position="564"/>
    </location>
</feature>
<evidence type="ECO:0000256" key="2">
    <source>
        <dbReference type="SAM" id="MobiDB-lite"/>
    </source>
</evidence>
<feature type="compositionally biased region" description="Basic and acidic residues" evidence="2">
    <location>
        <begin position="39"/>
        <end position="64"/>
    </location>
</feature>
<evidence type="ECO:0000313" key="4">
    <source>
        <dbReference type="Proteomes" id="UP000253664"/>
    </source>
</evidence>
<dbReference type="OrthoDB" id="3905365at2759"/>
<feature type="compositionally biased region" description="Pro residues" evidence="2">
    <location>
        <begin position="1"/>
        <end position="10"/>
    </location>
</feature>
<feature type="compositionally biased region" description="Basic residues" evidence="2">
    <location>
        <begin position="65"/>
        <end position="75"/>
    </location>
</feature>
<proteinExistence type="predicted"/>
<dbReference type="EMBL" id="LKCN02000001">
    <property type="protein sequence ID" value="RCI16730.1"/>
    <property type="molecule type" value="Genomic_DNA"/>
</dbReference>
<feature type="compositionally biased region" description="Polar residues" evidence="2">
    <location>
        <begin position="500"/>
        <end position="517"/>
    </location>
</feature>
<comment type="caution">
    <text evidence="3">The sequence shown here is derived from an EMBL/GenBank/DDBJ whole genome shotgun (WGS) entry which is preliminary data.</text>
</comment>
<dbReference type="STRING" id="1330021.A0A367LQV8"/>
<keyword evidence="4" id="KW-1185">Reference proteome</keyword>
<feature type="region of interest" description="Disordered" evidence="2">
    <location>
        <begin position="141"/>
        <end position="173"/>
    </location>
</feature>
<feature type="region of interest" description="Disordered" evidence="2">
    <location>
        <begin position="38"/>
        <end position="117"/>
    </location>
</feature>
<feature type="compositionally biased region" description="Low complexity" evidence="2">
    <location>
        <begin position="77"/>
        <end position="93"/>
    </location>
</feature>
<feature type="compositionally biased region" description="Acidic residues" evidence="2">
    <location>
        <begin position="518"/>
        <end position="533"/>
    </location>
</feature>
<protein>
    <submittedName>
        <fullName evidence="3">Uncharacterized protein</fullName>
    </submittedName>
</protein>
<name>A0A367LQV8_9HYPO</name>
<feature type="compositionally biased region" description="Basic and acidic residues" evidence="2">
    <location>
        <begin position="95"/>
        <end position="108"/>
    </location>
</feature>